<proteinExistence type="predicted"/>
<comment type="caution">
    <text evidence="1">The sequence shown here is derived from an EMBL/GenBank/DDBJ whole genome shotgun (WGS) entry which is preliminary data.</text>
</comment>
<gene>
    <name evidence="1" type="ORF">L2E82_16420</name>
</gene>
<sequence length="204" mass="22763">MESPLLHRYRRDRRKLLNFMVSSGLIDLRYSKVSWFQGASPFLYTCVSDFVAALKLHRNIDQSMVKDKDLPISIHSKLDTVYGDGKYVVREALKFLDSPNSPLKTLALAGRNTFKLSQTLKWASTSHPAVPFIVADTSDPSSLRRMASQAKLVLDCVGPFRLYGEPVVATCVEMGCDYLDISDNLLINGRITVVLGDYWNVGGG</sequence>
<name>A0ACB9F5J0_CICIN</name>
<dbReference type="Proteomes" id="UP001055811">
    <property type="component" value="Linkage Group LG03"/>
</dbReference>
<organism evidence="1 2">
    <name type="scientific">Cichorium intybus</name>
    <name type="common">Chicory</name>
    <dbReference type="NCBI Taxonomy" id="13427"/>
    <lineage>
        <taxon>Eukaryota</taxon>
        <taxon>Viridiplantae</taxon>
        <taxon>Streptophyta</taxon>
        <taxon>Embryophyta</taxon>
        <taxon>Tracheophyta</taxon>
        <taxon>Spermatophyta</taxon>
        <taxon>Magnoliopsida</taxon>
        <taxon>eudicotyledons</taxon>
        <taxon>Gunneridae</taxon>
        <taxon>Pentapetalae</taxon>
        <taxon>asterids</taxon>
        <taxon>campanulids</taxon>
        <taxon>Asterales</taxon>
        <taxon>Asteraceae</taxon>
        <taxon>Cichorioideae</taxon>
        <taxon>Cichorieae</taxon>
        <taxon>Cichoriinae</taxon>
        <taxon>Cichorium</taxon>
    </lineage>
</organism>
<reference evidence="1 2" key="2">
    <citation type="journal article" date="2022" name="Mol. Ecol. Resour.">
        <title>The genomes of chicory, endive, great burdock and yacon provide insights into Asteraceae paleo-polyploidization history and plant inulin production.</title>
        <authorList>
            <person name="Fan W."/>
            <person name="Wang S."/>
            <person name="Wang H."/>
            <person name="Wang A."/>
            <person name="Jiang F."/>
            <person name="Liu H."/>
            <person name="Zhao H."/>
            <person name="Xu D."/>
            <person name="Zhang Y."/>
        </authorList>
    </citation>
    <scope>NUCLEOTIDE SEQUENCE [LARGE SCALE GENOMIC DNA]</scope>
    <source>
        <strain evidence="2">cv. Punajuju</strain>
        <tissue evidence="1">Leaves</tissue>
    </source>
</reference>
<reference evidence="2" key="1">
    <citation type="journal article" date="2022" name="Mol. Ecol. Resour.">
        <title>The genomes of chicory, endive, great burdock and yacon provide insights into Asteraceae palaeo-polyploidization history and plant inulin production.</title>
        <authorList>
            <person name="Fan W."/>
            <person name="Wang S."/>
            <person name="Wang H."/>
            <person name="Wang A."/>
            <person name="Jiang F."/>
            <person name="Liu H."/>
            <person name="Zhao H."/>
            <person name="Xu D."/>
            <person name="Zhang Y."/>
        </authorList>
    </citation>
    <scope>NUCLEOTIDE SEQUENCE [LARGE SCALE GENOMIC DNA]</scope>
    <source>
        <strain evidence="2">cv. Punajuju</strain>
    </source>
</reference>
<evidence type="ECO:0000313" key="2">
    <source>
        <dbReference type="Proteomes" id="UP001055811"/>
    </source>
</evidence>
<protein>
    <submittedName>
        <fullName evidence="1">Uncharacterized protein</fullName>
    </submittedName>
</protein>
<accession>A0ACB9F5J0</accession>
<dbReference type="EMBL" id="CM042011">
    <property type="protein sequence ID" value="KAI3766365.1"/>
    <property type="molecule type" value="Genomic_DNA"/>
</dbReference>
<evidence type="ECO:0000313" key="1">
    <source>
        <dbReference type="EMBL" id="KAI3766365.1"/>
    </source>
</evidence>
<keyword evidence="2" id="KW-1185">Reference proteome</keyword>